<keyword evidence="3" id="KW-1185">Reference proteome</keyword>
<organism evidence="2 3">
    <name type="scientific">Leptosia nina</name>
    <dbReference type="NCBI Taxonomy" id="320188"/>
    <lineage>
        <taxon>Eukaryota</taxon>
        <taxon>Metazoa</taxon>
        <taxon>Ecdysozoa</taxon>
        <taxon>Arthropoda</taxon>
        <taxon>Hexapoda</taxon>
        <taxon>Insecta</taxon>
        <taxon>Pterygota</taxon>
        <taxon>Neoptera</taxon>
        <taxon>Endopterygota</taxon>
        <taxon>Lepidoptera</taxon>
        <taxon>Glossata</taxon>
        <taxon>Ditrysia</taxon>
        <taxon>Papilionoidea</taxon>
        <taxon>Pieridae</taxon>
        <taxon>Pierinae</taxon>
        <taxon>Leptosia</taxon>
    </lineage>
</organism>
<comment type="caution">
    <text evidence="2">The sequence shown here is derived from an EMBL/GenBank/DDBJ whole genome shotgun (WGS) entry which is preliminary data.</text>
</comment>
<reference evidence="2 3" key="1">
    <citation type="submission" date="2023-11" db="EMBL/GenBank/DDBJ databases">
        <authorList>
            <person name="Okamura Y."/>
        </authorList>
    </citation>
    <scope>NUCLEOTIDE SEQUENCE [LARGE SCALE GENOMIC DNA]</scope>
</reference>
<accession>A0AAV1IUL9</accession>
<gene>
    <name evidence="2" type="ORF">LNINA_LOCUS643</name>
</gene>
<sequence length="72" mass="8225">MVPRSVGRLGGPILRRKQTENNYHKDEERPLEPRLLMGATWQRHTLAICTHTSPQRVSTVQASHLRCLALPD</sequence>
<dbReference type="EMBL" id="CAVLEF010000001">
    <property type="protein sequence ID" value="CAK1540603.1"/>
    <property type="molecule type" value="Genomic_DNA"/>
</dbReference>
<evidence type="ECO:0000313" key="3">
    <source>
        <dbReference type="Proteomes" id="UP001497472"/>
    </source>
</evidence>
<dbReference type="Proteomes" id="UP001497472">
    <property type="component" value="Unassembled WGS sequence"/>
</dbReference>
<feature type="compositionally biased region" description="Basic and acidic residues" evidence="1">
    <location>
        <begin position="17"/>
        <end position="29"/>
    </location>
</feature>
<evidence type="ECO:0000313" key="2">
    <source>
        <dbReference type="EMBL" id="CAK1540603.1"/>
    </source>
</evidence>
<feature type="region of interest" description="Disordered" evidence="1">
    <location>
        <begin position="1"/>
        <end position="29"/>
    </location>
</feature>
<name>A0AAV1IUL9_9NEOP</name>
<protein>
    <submittedName>
        <fullName evidence="2">Uncharacterized protein</fullName>
    </submittedName>
</protein>
<proteinExistence type="predicted"/>
<evidence type="ECO:0000256" key="1">
    <source>
        <dbReference type="SAM" id="MobiDB-lite"/>
    </source>
</evidence>
<dbReference type="AlphaFoldDB" id="A0AAV1IUL9"/>